<dbReference type="InterPro" id="IPR013762">
    <property type="entry name" value="Integrase-like_cat_sf"/>
</dbReference>
<dbReference type="InterPro" id="IPR002104">
    <property type="entry name" value="Integrase_catalytic"/>
</dbReference>
<dbReference type="SUPFAM" id="SSF56349">
    <property type="entry name" value="DNA breaking-rejoining enzymes"/>
    <property type="match status" value="1"/>
</dbReference>
<name>A0ABZ2S992_9BURK</name>
<protein>
    <submittedName>
        <fullName evidence="6">Tyrosine-type recombinase/integrase</fullName>
    </submittedName>
</protein>
<evidence type="ECO:0000256" key="2">
    <source>
        <dbReference type="ARBA" id="ARBA00022908"/>
    </source>
</evidence>
<sequence>MGRKPYKNLNLPPRMRARRQKSGRTFYYYDVGGRPRKEIPLGADLVEAVRKWADLERSTAPAGSPVATFRYAAQRYVRDVLPMKAARTQTDNLKELAFLYEYFDNPPAPLDQIRPQHIKLYFGWRAEKARAWYVKMGREVPPNPGHVRANREIALFSHIFNYARETGITDAPNPCAGVRKNREDGRDVYVEDEMFQVVYKEADQPTRDAMDLIYLSGQRPADVLKFDERDIRDELLNVGQNKTGKKLRIAVTGELAQVIARIRARKAGYKVSSTALVVNESGQRLTYEALRQRFHKARAAAGLDPDAFQFRDLRAKAGTDTTESGDIRQAQQQLGHSSIQMTEHYVRARRGDKVKPTR</sequence>
<dbReference type="InterPro" id="IPR050090">
    <property type="entry name" value="Tyrosine_recombinase_XerCD"/>
</dbReference>
<proteinExistence type="inferred from homology"/>
<dbReference type="Gene3D" id="1.10.443.10">
    <property type="entry name" value="Intergrase catalytic core"/>
    <property type="match status" value="1"/>
</dbReference>
<evidence type="ECO:0000256" key="3">
    <source>
        <dbReference type="ARBA" id="ARBA00023125"/>
    </source>
</evidence>
<dbReference type="InterPro" id="IPR011010">
    <property type="entry name" value="DNA_brk_join_enz"/>
</dbReference>
<dbReference type="PROSITE" id="PS51898">
    <property type="entry name" value="TYR_RECOMBINASE"/>
    <property type="match status" value="1"/>
</dbReference>
<gene>
    <name evidence="6" type="ORF">WHX56_13900</name>
</gene>
<dbReference type="Pfam" id="PF00589">
    <property type="entry name" value="Phage_integrase"/>
    <property type="match status" value="1"/>
</dbReference>
<dbReference type="Proteomes" id="UP001456224">
    <property type="component" value="Chromosome"/>
</dbReference>
<feature type="domain" description="Tyr recombinase" evidence="5">
    <location>
        <begin position="185"/>
        <end position="358"/>
    </location>
</feature>
<evidence type="ECO:0000313" key="7">
    <source>
        <dbReference type="Proteomes" id="UP001456224"/>
    </source>
</evidence>
<evidence type="ECO:0000259" key="5">
    <source>
        <dbReference type="PROSITE" id="PS51898"/>
    </source>
</evidence>
<evidence type="ECO:0000256" key="1">
    <source>
        <dbReference type="ARBA" id="ARBA00008857"/>
    </source>
</evidence>
<dbReference type="Gene3D" id="1.10.150.130">
    <property type="match status" value="1"/>
</dbReference>
<keyword evidence="4" id="KW-0233">DNA recombination</keyword>
<dbReference type="InterPro" id="IPR010998">
    <property type="entry name" value="Integrase_recombinase_N"/>
</dbReference>
<keyword evidence="3" id="KW-0238">DNA-binding</keyword>
<dbReference type="RefSeq" id="WP_338881488.1">
    <property type="nucleotide sequence ID" value="NZ_CP148753.1"/>
</dbReference>
<comment type="similarity">
    <text evidence="1">Belongs to the 'phage' integrase family.</text>
</comment>
<accession>A0ABZ2S992</accession>
<keyword evidence="7" id="KW-1185">Reference proteome</keyword>
<evidence type="ECO:0000256" key="4">
    <source>
        <dbReference type="ARBA" id="ARBA00023172"/>
    </source>
</evidence>
<dbReference type="PANTHER" id="PTHR30349">
    <property type="entry name" value="PHAGE INTEGRASE-RELATED"/>
    <property type="match status" value="1"/>
</dbReference>
<organism evidence="6 7">
    <name type="scientific">Achromobacter veterisilvae</name>
    <dbReference type="NCBI Taxonomy" id="2069367"/>
    <lineage>
        <taxon>Bacteria</taxon>
        <taxon>Pseudomonadati</taxon>
        <taxon>Pseudomonadota</taxon>
        <taxon>Betaproteobacteria</taxon>
        <taxon>Burkholderiales</taxon>
        <taxon>Alcaligenaceae</taxon>
        <taxon>Achromobacter</taxon>
    </lineage>
</organism>
<evidence type="ECO:0000313" key="6">
    <source>
        <dbReference type="EMBL" id="WXR76539.1"/>
    </source>
</evidence>
<dbReference type="EMBL" id="CP148753">
    <property type="protein sequence ID" value="WXR76539.1"/>
    <property type="molecule type" value="Genomic_DNA"/>
</dbReference>
<keyword evidence="2" id="KW-0229">DNA integration</keyword>
<dbReference type="PANTHER" id="PTHR30349:SF64">
    <property type="entry name" value="PROPHAGE INTEGRASE INTD-RELATED"/>
    <property type="match status" value="1"/>
</dbReference>
<reference evidence="6 7" key="1">
    <citation type="submission" date="2024-03" db="EMBL/GenBank/DDBJ databases">
        <title>Reference genomes for the five species model microbial community.</title>
        <authorList>
            <person name="Padfield D."/>
        </authorList>
    </citation>
    <scope>NUCLEOTIDE SEQUENCE [LARGE SCALE GENOMIC DNA]</scope>
    <source>
        <strain evidence="6 7">AB1</strain>
    </source>
</reference>